<protein>
    <submittedName>
        <fullName evidence="1">Uncharacterized protein</fullName>
    </submittedName>
</protein>
<dbReference type="AlphaFoldDB" id="A0A368BTU0"/>
<dbReference type="Proteomes" id="UP000253307">
    <property type="component" value="Unassembled WGS sequence"/>
</dbReference>
<name>A0A368BTU0_9GAMM</name>
<proteinExistence type="predicted"/>
<reference evidence="1 2" key="1">
    <citation type="journal article" date="2018" name="Microbiome">
        <title>Fine metagenomic profile of the Mediterranean stratified and mixed water columns revealed by assembly and recruitment.</title>
        <authorList>
            <person name="Haro-Moreno J.M."/>
            <person name="Lopez-Perez M."/>
            <person name="De La Torre J.R."/>
            <person name="Picazo A."/>
            <person name="Camacho A."/>
            <person name="Rodriguez-Valera F."/>
        </authorList>
    </citation>
    <scope>NUCLEOTIDE SEQUENCE [LARGE SCALE GENOMIC DNA]</scope>
    <source>
        <strain evidence="1">MED-G82</strain>
    </source>
</reference>
<gene>
    <name evidence="1" type="ORF">DBW96_03175</name>
</gene>
<evidence type="ECO:0000313" key="1">
    <source>
        <dbReference type="EMBL" id="RCL40671.1"/>
    </source>
</evidence>
<sequence>MNKQELVEVFKDLHPEDTSGEIIGEVYLDDGTKIQTDSIRIDMDGGRIILASKKSNMHAINNKNWIQELIFYKNKKLKSA</sequence>
<accession>A0A368BTU0</accession>
<evidence type="ECO:0000313" key="2">
    <source>
        <dbReference type="Proteomes" id="UP000253307"/>
    </source>
</evidence>
<organism evidence="1 2">
    <name type="scientific">SAR86 cluster bacterium</name>
    <dbReference type="NCBI Taxonomy" id="2030880"/>
    <lineage>
        <taxon>Bacteria</taxon>
        <taxon>Pseudomonadati</taxon>
        <taxon>Pseudomonadota</taxon>
        <taxon>Gammaproteobacteria</taxon>
        <taxon>SAR86 cluster</taxon>
    </lineage>
</organism>
<dbReference type="EMBL" id="QOPE01000022">
    <property type="protein sequence ID" value="RCL40671.1"/>
    <property type="molecule type" value="Genomic_DNA"/>
</dbReference>
<comment type="caution">
    <text evidence="1">The sequence shown here is derived from an EMBL/GenBank/DDBJ whole genome shotgun (WGS) entry which is preliminary data.</text>
</comment>